<dbReference type="AlphaFoldDB" id="M5RH76"/>
<evidence type="ECO:0000313" key="3">
    <source>
        <dbReference type="Proteomes" id="UP000011991"/>
    </source>
</evidence>
<sequence>MFLFAHFGMSATLPSNFRRPLLLIVAIALLIGSATAWWLGGESSSKFAAAAMGRIGLVLAALWLAWPSLRRPARWFPPAVAVIGVISLMVLAAQPRLIFAVVPAAATLISITMMIRGFRGPPKG</sequence>
<keyword evidence="1" id="KW-1133">Transmembrane helix</keyword>
<feature type="transmembrane region" description="Helical" evidence="1">
    <location>
        <begin position="73"/>
        <end position="91"/>
    </location>
</feature>
<dbReference type="EMBL" id="ANOG01000653">
    <property type="protein sequence ID" value="EMI18516.1"/>
    <property type="molecule type" value="Genomic_DNA"/>
</dbReference>
<feature type="transmembrane region" description="Helical" evidence="1">
    <location>
        <begin position="97"/>
        <end position="118"/>
    </location>
</feature>
<proteinExistence type="predicted"/>
<comment type="caution">
    <text evidence="2">The sequence shown here is derived from an EMBL/GenBank/DDBJ whole genome shotgun (WGS) entry which is preliminary data.</text>
</comment>
<feature type="transmembrane region" description="Helical" evidence="1">
    <location>
        <begin position="47"/>
        <end position="66"/>
    </location>
</feature>
<keyword evidence="3" id="KW-1185">Reference proteome</keyword>
<keyword evidence="1" id="KW-0472">Membrane</keyword>
<gene>
    <name evidence="2" type="ORF">RMSM_04558</name>
</gene>
<dbReference type="Proteomes" id="UP000011991">
    <property type="component" value="Unassembled WGS sequence"/>
</dbReference>
<protein>
    <submittedName>
        <fullName evidence="2">Putative membrane protein</fullName>
    </submittedName>
</protein>
<reference evidence="2 3" key="1">
    <citation type="journal article" date="2013" name="Mar. Genomics">
        <title>Expression of sulfatases in Rhodopirellula baltica and the diversity of sulfatases in the genus Rhodopirellula.</title>
        <authorList>
            <person name="Wegner C.E."/>
            <person name="Richter-Heitmann T."/>
            <person name="Klindworth A."/>
            <person name="Klockow C."/>
            <person name="Richter M."/>
            <person name="Achstetter T."/>
            <person name="Glockner F.O."/>
            <person name="Harder J."/>
        </authorList>
    </citation>
    <scope>NUCLEOTIDE SEQUENCE [LARGE SCALE GENOMIC DNA]</scope>
    <source>
        <strain evidence="2 3">SM1</strain>
    </source>
</reference>
<feature type="transmembrane region" description="Helical" evidence="1">
    <location>
        <begin position="21"/>
        <end position="41"/>
    </location>
</feature>
<evidence type="ECO:0000313" key="2">
    <source>
        <dbReference type="EMBL" id="EMI18516.1"/>
    </source>
</evidence>
<keyword evidence="1" id="KW-0812">Transmembrane</keyword>
<dbReference type="PATRIC" id="fig|1265738.3.peg.4579"/>
<organism evidence="2 3">
    <name type="scientific">Rhodopirellula maiorica SM1</name>
    <dbReference type="NCBI Taxonomy" id="1265738"/>
    <lineage>
        <taxon>Bacteria</taxon>
        <taxon>Pseudomonadati</taxon>
        <taxon>Planctomycetota</taxon>
        <taxon>Planctomycetia</taxon>
        <taxon>Pirellulales</taxon>
        <taxon>Pirellulaceae</taxon>
        <taxon>Novipirellula</taxon>
    </lineage>
</organism>
<evidence type="ECO:0000256" key="1">
    <source>
        <dbReference type="SAM" id="Phobius"/>
    </source>
</evidence>
<name>M5RH76_9BACT</name>
<accession>M5RH76</accession>